<evidence type="ECO:0000313" key="3">
    <source>
        <dbReference type="Proteomes" id="UP001366060"/>
    </source>
</evidence>
<sequence>MSANLTQLLSIMQQLRTPETGCPWDLKQTFDSVVPHTIEEAYEVADAIANKDFDDLKGELGDLLFQVVFYAQLAKEQGLFEFDDILEVLNEKLIRRHPHVFSTSEFTTDAEINANWEAEKEKERLKKAKSLNTKESILDNIPLALPSLTRAYKIQKRAASVGFDWAELEPVIAKIHEEIDEVLVEVKRTDLTEAQQKERIVDELGDLLFANVNLVRHLKANPEQVLNQANQKFSSRFKLVEQHVKSLGKEMGDCTLNELDSIWNQIKKIPS</sequence>
<dbReference type="NCBIfam" id="NF007113">
    <property type="entry name" value="PRK09562.1"/>
    <property type="match status" value="1"/>
</dbReference>
<dbReference type="InterPro" id="IPR011551">
    <property type="entry name" value="NTP_PyrPHydrolase_MazG"/>
</dbReference>
<evidence type="ECO:0000313" key="2">
    <source>
        <dbReference type="EMBL" id="MEL0660305.1"/>
    </source>
</evidence>
<dbReference type="InterPro" id="IPR004518">
    <property type="entry name" value="MazG-like_dom"/>
</dbReference>
<dbReference type="Gene3D" id="1.10.287.1080">
    <property type="entry name" value="MazG-like"/>
    <property type="match status" value="2"/>
</dbReference>
<feature type="domain" description="NTP pyrophosphohydrolase MazG-like" evidence="1">
    <location>
        <begin position="28"/>
        <end position="101"/>
    </location>
</feature>
<dbReference type="Pfam" id="PF03819">
    <property type="entry name" value="MazG"/>
    <property type="match status" value="2"/>
</dbReference>
<gene>
    <name evidence="2" type="primary">mazG</name>
    <name evidence="2" type="ORF">V6255_14295</name>
</gene>
<feature type="domain" description="NTP pyrophosphohydrolase MazG-like" evidence="1">
    <location>
        <begin position="171"/>
        <end position="238"/>
    </location>
</feature>
<dbReference type="NCBIfam" id="TIGR00444">
    <property type="entry name" value="mazG"/>
    <property type="match status" value="1"/>
</dbReference>
<dbReference type="Proteomes" id="UP001366060">
    <property type="component" value="Unassembled WGS sequence"/>
</dbReference>
<dbReference type="EMBL" id="JBAKBA010000038">
    <property type="protein sequence ID" value="MEL0660305.1"/>
    <property type="molecule type" value="Genomic_DNA"/>
</dbReference>
<protein>
    <submittedName>
        <fullName evidence="2">Nucleoside triphosphate pyrophosphohydrolase</fullName>
        <ecNumber evidence="2">3.6.1.9</ecNumber>
    </submittedName>
</protein>
<organism evidence="2 3">
    <name type="scientific">Psychromonas arctica</name>
    <dbReference type="NCBI Taxonomy" id="168275"/>
    <lineage>
        <taxon>Bacteria</taxon>
        <taxon>Pseudomonadati</taxon>
        <taxon>Pseudomonadota</taxon>
        <taxon>Gammaproteobacteria</taxon>
        <taxon>Alteromonadales</taxon>
        <taxon>Psychromonadaceae</taxon>
        <taxon>Psychromonas</taxon>
    </lineage>
</organism>
<keyword evidence="2" id="KW-0378">Hydrolase</keyword>
<dbReference type="InterPro" id="IPR048015">
    <property type="entry name" value="NTP-PPase_MazG-like_N"/>
</dbReference>
<dbReference type="RefSeq" id="WP_341628768.1">
    <property type="nucleotide sequence ID" value="NZ_JBAKBA010000038.1"/>
</dbReference>
<dbReference type="CDD" id="cd11529">
    <property type="entry name" value="NTP-PPase_MazG_Cterm"/>
    <property type="match status" value="1"/>
</dbReference>
<dbReference type="EC" id="3.6.1.9" evidence="2"/>
<dbReference type="CDD" id="cd11528">
    <property type="entry name" value="NTP-PPase_MazG_Nterm"/>
    <property type="match status" value="1"/>
</dbReference>
<name>A0ABU9HEH2_9GAMM</name>
<dbReference type="SUPFAM" id="SSF101386">
    <property type="entry name" value="all-alpha NTP pyrophosphatases"/>
    <property type="match status" value="2"/>
</dbReference>
<dbReference type="InterPro" id="IPR048011">
    <property type="entry name" value="NTP-PPase_MazG-like_C"/>
</dbReference>
<proteinExistence type="predicted"/>
<dbReference type="PANTHER" id="PTHR30522:SF0">
    <property type="entry name" value="NUCLEOSIDE TRIPHOSPHATE PYROPHOSPHOHYDROLASE"/>
    <property type="match status" value="1"/>
</dbReference>
<accession>A0ABU9HEH2</accession>
<reference evidence="2 3" key="1">
    <citation type="submission" date="2024-02" db="EMBL/GenBank/DDBJ databases">
        <title>Bacteria isolated from the canopy kelp, Nereocystis luetkeana.</title>
        <authorList>
            <person name="Pfister C.A."/>
            <person name="Younker I.T."/>
            <person name="Light S.H."/>
        </authorList>
    </citation>
    <scope>NUCLEOTIDE SEQUENCE [LARGE SCALE GENOMIC DNA]</scope>
    <source>
        <strain evidence="2 3">TI.2.07</strain>
    </source>
</reference>
<keyword evidence="3" id="KW-1185">Reference proteome</keyword>
<comment type="caution">
    <text evidence="2">The sequence shown here is derived from an EMBL/GenBank/DDBJ whole genome shotgun (WGS) entry which is preliminary data.</text>
</comment>
<dbReference type="PANTHER" id="PTHR30522">
    <property type="entry name" value="NUCLEOSIDE TRIPHOSPHATE PYROPHOSPHOHYDROLASE"/>
    <property type="match status" value="1"/>
</dbReference>
<evidence type="ECO:0000259" key="1">
    <source>
        <dbReference type="Pfam" id="PF03819"/>
    </source>
</evidence>
<dbReference type="GO" id="GO:0047429">
    <property type="term" value="F:nucleoside triphosphate diphosphatase activity"/>
    <property type="evidence" value="ECO:0007669"/>
    <property type="project" value="UniProtKB-EC"/>
</dbReference>